<dbReference type="EMBL" id="JAPDFW010000063">
    <property type="protein sequence ID" value="KAJ5075949.1"/>
    <property type="molecule type" value="Genomic_DNA"/>
</dbReference>
<dbReference type="Proteomes" id="UP001149090">
    <property type="component" value="Unassembled WGS sequence"/>
</dbReference>
<dbReference type="OrthoDB" id="539213at2759"/>
<feature type="repeat" description="ANK" evidence="3">
    <location>
        <begin position="194"/>
        <end position="226"/>
    </location>
</feature>
<feature type="compositionally biased region" description="Basic and acidic residues" evidence="4">
    <location>
        <begin position="389"/>
        <end position="401"/>
    </location>
</feature>
<evidence type="ECO:0000256" key="3">
    <source>
        <dbReference type="PROSITE-ProRule" id="PRU00023"/>
    </source>
</evidence>
<evidence type="ECO:0000256" key="2">
    <source>
        <dbReference type="ARBA" id="ARBA00023043"/>
    </source>
</evidence>
<dbReference type="SUPFAM" id="SSF48403">
    <property type="entry name" value="Ankyrin repeat"/>
    <property type="match status" value="2"/>
</dbReference>
<evidence type="ECO:0000313" key="6">
    <source>
        <dbReference type="Proteomes" id="UP001149090"/>
    </source>
</evidence>
<gene>
    <name evidence="5" type="ORF">M0811_06811</name>
</gene>
<dbReference type="SMART" id="SM00248">
    <property type="entry name" value="ANK"/>
    <property type="match status" value="14"/>
</dbReference>
<evidence type="ECO:0000256" key="4">
    <source>
        <dbReference type="SAM" id="MobiDB-lite"/>
    </source>
</evidence>
<keyword evidence="1" id="KW-0677">Repeat</keyword>
<protein>
    <submittedName>
        <fullName evidence="5">No mechanoreceptor potential c isoform d-related</fullName>
    </submittedName>
</protein>
<keyword evidence="2 3" id="KW-0040">ANK repeat</keyword>
<dbReference type="AlphaFoldDB" id="A0A9Q0LP41"/>
<evidence type="ECO:0000313" key="5">
    <source>
        <dbReference type="EMBL" id="KAJ5075949.1"/>
    </source>
</evidence>
<evidence type="ECO:0000256" key="1">
    <source>
        <dbReference type="ARBA" id="ARBA00022737"/>
    </source>
</evidence>
<dbReference type="Pfam" id="PF12796">
    <property type="entry name" value="Ank_2"/>
    <property type="match status" value="4"/>
</dbReference>
<dbReference type="Pfam" id="PF00023">
    <property type="entry name" value="Ank"/>
    <property type="match status" value="1"/>
</dbReference>
<dbReference type="PANTHER" id="PTHR24198:SF165">
    <property type="entry name" value="ANKYRIN REPEAT-CONTAINING PROTEIN-RELATED"/>
    <property type="match status" value="1"/>
</dbReference>
<sequence length="1221" mass="139552">MQNLLISIYKHDFESFQNNFQKTKQTLNLDLIIDKEIQQITQFSPLTKPFQYQIDENGNEEIEQNYTLVLFAAQQGGASILRFLKKNKMKNFEVETTFGNNCLHLSSLNGKLGCVKKLIRYGFSTKKTNRFQETALHMAIKKGHKEIIEYFINKNFEDQEGHNCFTLCIQLGSIKWVEEILKTHPNIVKKRDGRGWSGIHYACFYKHHYILYQLLNKGADFNQKTNDGKQLSPLHLACQAGFLKGINLLILTYNANVNCFDSARLTPLHYTVKYNHPFCSRFLLWHHANINLITREGLKPIHIAAQHNSFDCFLLLLEQDFSSLFKLDLFGNFLIVHFIKNGNFSSIKKLLGFLTKDETFRKITNQEREQSNRTTKNEESHHNPSAKWSEGDANRGKQMQDKENKVENENFLFKKHSIREYIEHKNYNGWSALHFASEKGDVEIFSLLFSKCEGSVVDTETKHGETPLHIASRNGWTDLSLRLIELGASVNKTTKAGWTALHYAAKYGHLKIIQLLLSKGAHIDILTRFRTSPLHLAARGGHSDVATFLLEHGSSVNLKNNGDATACHLAVIHNDPKILSVLVNYGADFAIQDANGDSPAHLCVRFDSLDCFLVLQKLSVDFFNLKNSLDLSVFELAKQLQKNNFVKIIHQQKSAPKNPSNLQISTAPIESSRTNDGYSAQKVSVNTRNFSFQEIISSIQNTLESKDSNRENPLLNRIPVLLDILELSENKVPENLPKYNLLFDIFQQISKGIIDHPRTLLLNLLQFQLQMNIYHFVELYNITWEVSPITTPKKIASPIEKSEEIQIQSESPKFEIFWFDQNDQNLSIVNSVTKSLGSQIAIHYSLSPDDLDSFQDSFLSREPLYIRIICTNKTSLKIVPFVRDHLKLDIPILIYCRRVETAYTFIASKNYKNIWATSFDRIANLFAQMKRDSKLDVLDSDSFFSKSSQIFEKIRKSCLQIKKIDKLNIWGRLSIILSLQFPAKSTGGLFSRLQFIDLFSELSKSVDNCLATQSHPKLGTISTTLSAISNLALQYAESLTFPQFQTLFQKTFESEKERSVLLIGLPQEIISKIKKKSSFSNIIVAPVSRNLEIKSNINLKATKEIISKMISKEVMCNGFTTRIVSDSFSASHIASFLNEKIRKVVPYLIYSKEPFKFQDEITSNYRAGFSGDDTSKSIFPSIIGKPKDETKKDETKKDELKLKDFYIGKLGSNGKIMELFF</sequence>
<feature type="repeat" description="ANK" evidence="3">
    <location>
        <begin position="529"/>
        <end position="561"/>
    </location>
</feature>
<feature type="repeat" description="ANK" evidence="3">
    <location>
        <begin position="428"/>
        <end position="451"/>
    </location>
</feature>
<dbReference type="Gene3D" id="3.30.420.40">
    <property type="match status" value="1"/>
</dbReference>
<feature type="compositionally biased region" description="Basic and acidic residues" evidence="4">
    <location>
        <begin position="364"/>
        <end position="382"/>
    </location>
</feature>
<dbReference type="PROSITE" id="PS50297">
    <property type="entry name" value="ANK_REP_REGION"/>
    <property type="match status" value="4"/>
</dbReference>
<name>A0A9Q0LP41_ANAIG</name>
<accession>A0A9Q0LP41</accession>
<dbReference type="PANTHER" id="PTHR24198">
    <property type="entry name" value="ANKYRIN REPEAT AND PROTEIN KINASE DOMAIN-CONTAINING PROTEIN"/>
    <property type="match status" value="1"/>
</dbReference>
<feature type="region of interest" description="Disordered" evidence="4">
    <location>
        <begin position="364"/>
        <end position="401"/>
    </location>
</feature>
<comment type="caution">
    <text evidence="5">The sequence shown here is derived from an EMBL/GenBank/DDBJ whole genome shotgun (WGS) entry which is preliminary data.</text>
</comment>
<dbReference type="InterPro" id="IPR036770">
    <property type="entry name" value="Ankyrin_rpt-contain_sf"/>
</dbReference>
<feature type="repeat" description="ANK" evidence="3">
    <location>
        <begin position="463"/>
        <end position="495"/>
    </location>
</feature>
<feature type="repeat" description="ANK" evidence="3">
    <location>
        <begin position="229"/>
        <end position="262"/>
    </location>
</feature>
<feature type="repeat" description="ANK" evidence="3">
    <location>
        <begin position="496"/>
        <end position="528"/>
    </location>
</feature>
<dbReference type="InterPro" id="IPR002110">
    <property type="entry name" value="Ankyrin_rpt"/>
</dbReference>
<feature type="repeat" description="ANK" evidence="3">
    <location>
        <begin position="562"/>
        <end position="594"/>
    </location>
</feature>
<proteinExistence type="predicted"/>
<dbReference type="Gene3D" id="1.25.40.20">
    <property type="entry name" value="Ankyrin repeat-containing domain"/>
    <property type="match status" value="3"/>
</dbReference>
<organism evidence="5 6">
    <name type="scientific">Anaeramoeba ignava</name>
    <name type="common">Anaerobic marine amoeba</name>
    <dbReference type="NCBI Taxonomy" id="1746090"/>
    <lineage>
        <taxon>Eukaryota</taxon>
        <taxon>Metamonada</taxon>
        <taxon>Anaeramoebidae</taxon>
        <taxon>Anaeramoeba</taxon>
    </lineage>
</organism>
<dbReference type="PROSITE" id="PS50088">
    <property type="entry name" value="ANK_REPEAT"/>
    <property type="match status" value="7"/>
</dbReference>
<keyword evidence="6" id="KW-1185">Reference proteome</keyword>
<reference evidence="5" key="1">
    <citation type="submission" date="2022-10" db="EMBL/GenBank/DDBJ databases">
        <title>Novel sulphate-reducing endosymbionts in the free-living metamonad Anaeramoeba.</title>
        <authorList>
            <person name="Jerlstrom-Hultqvist J."/>
            <person name="Cepicka I."/>
            <person name="Gallot-Lavallee L."/>
            <person name="Salas-Leiva D."/>
            <person name="Curtis B.A."/>
            <person name="Zahonova K."/>
            <person name="Pipaliya S."/>
            <person name="Dacks J."/>
            <person name="Roger A.J."/>
        </authorList>
    </citation>
    <scope>NUCLEOTIDE SEQUENCE</scope>
    <source>
        <strain evidence="5">BMAN</strain>
    </source>
</reference>
<dbReference type="PRINTS" id="PR01415">
    <property type="entry name" value="ANKYRIN"/>
</dbReference>